<name>A0ABT4Q875_9BACL</name>
<proteinExistence type="predicted"/>
<sequence length="203" mass="22573">MFGISKRTITGAALLLAIFGLSACNSIEGRQMEAPPKSTPSAPPAPSDDELLSRNERQLVLLFKALLQMEKKEELKLTRSQAESLLPLIRKNSTEGELTATDMNLILVKLSGPQIQYFAEFQKIKPKRVPDGLDGKGMAGLTKEEREKRIEEFESQRRHEPDKDPQNTDFPPFEPARGGPIPPGVGMNVEKQLIELLESKLNP</sequence>
<dbReference type="Proteomes" id="UP001527882">
    <property type="component" value="Unassembled WGS sequence"/>
</dbReference>
<gene>
    <name evidence="2" type="ORF">O9H85_11715</name>
</gene>
<feature type="region of interest" description="Disordered" evidence="1">
    <location>
        <begin position="31"/>
        <end position="50"/>
    </location>
</feature>
<protein>
    <recommendedName>
        <fullName evidence="4">Lipoprotein</fullName>
    </recommendedName>
</protein>
<evidence type="ECO:0000256" key="1">
    <source>
        <dbReference type="SAM" id="MobiDB-lite"/>
    </source>
</evidence>
<organism evidence="2 3">
    <name type="scientific">Paenibacillus gyeongsangnamensis</name>
    <dbReference type="NCBI Taxonomy" id="3388067"/>
    <lineage>
        <taxon>Bacteria</taxon>
        <taxon>Bacillati</taxon>
        <taxon>Bacillota</taxon>
        <taxon>Bacilli</taxon>
        <taxon>Bacillales</taxon>
        <taxon>Paenibacillaceae</taxon>
        <taxon>Paenibacillus</taxon>
    </lineage>
</organism>
<keyword evidence="3" id="KW-1185">Reference proteome</keyword>
<evidence type="ECO:0000313" key="2">
    <source>
        <dbReference type="EMBL" id="MCZ8513077.1"/>
    </source>
</evidence>
<accession>A0ABT4Q875</accession>
<dbReference type="EMBL" id="JAQAGZ010000006">
    <property type="protein sequence ID" value="MCZ8513077.1"/>
    <property type="molecule type" value="Genomic_DNA"/>
</dbReference>
<dbReference type="RefSeq" id="WP_269881535.1">
    <property type="nucleotide sequence ID" value="NZ_JAQAGZ010000006.1"/>
</dbReference>
<reference evidence="2 3" key="1">
    <citation type="submission" date="2022-12" db="EMBL/GenBank/DDBJ databases">
        <title>Draft genome sequence of Paenibacillus sp. dW9.</title>
        <authorList>
            <person name="Choi E.-W."/>
            <person name="Kim D.-U."/>
        </authorList>
    </citation>
    <scope>NUCLEOTIDE SEQUENCE [LARGE SCALE GENOMIC DNA]</scope>
    <source>
        <strain evidence="3">dW9</strain>
    </source>
</reference>
<evidence type="ECO:0000313" key="3">
    <source>
        <dbReference type="Proteomes" id="UP001527882"/>
    </source>
</evidence>
<feature type="compositionally biased region" description="Basic and acidic residues" evidence="1">
    <location>
        <begin position="142"/>
        <end position="166"/>
    </location>
</feature>
<feature type="region of interest" description="Disordered" evidence="1">
    <location>
        <begin position="130"/>
        <end position="187"/>
    </location>
</feature>
<evidence type="ECO:0008006" key="4">
    <source>
        <dbReference type="Google" id="ProtNLM"/>
    </source>
</evidence>
<comment type="caution">
    <text evidence="2">The sequence shown here is derived from an EMBL/GenBank/DDBJ whole genome shotgun (WGS) entry which is preliminary data.</text>
</comment>
<dbReference type="PROSITE" id="PS51257">
    <property type="entry name" value="PROKAR_LIPOPROTEIN"/>
    <property type="match status" value="1"/>
</dbReference>
<feature type="compositionally biased region" description="Pro residues" evidence="1">
    <location>
        <begin position="37"/>
        <end position="46"/>
    </location>
</feature>